<evidence type="ECO:0000313" key="7">
    <source>
        <dbReference type="Proteomes" id="UP000436088"/>
    </source>
</evidence>
<organism evidence="6 7">
    <name type="scientific">Hibiscus syriacus</name>
    <name type="common">Rose of Sharon</name>
    <dbReference type="NCBI Taxonomy" id="106335"/>
    <lineage>
        <taxon>Eukaryota</taxon>
        <taxon>Viridiplantae</taxon>
        <taxon>Streptophyta</taxon>
        <taxon>Embryophyta</taxon>
        <taxon>Tracheophyta</taxon>
        <taxon>Spermatophyta</taxon>
        <taxon>Magnoliopsida</taxon>
        <taxon>eudicotyledons</taxon>
        <taxon>Gunneridae</taxon>
        <taxon>Pentapetalae</taxon>
        <taxon>rosids</taxon>
        <taxon>malvids</taxon>
        <taxon>Malvales</taxon>
        <taxon>Malvaceae</taxon>
        <taxon>Malvoideae</taxon>
        <taxon>Hibiscus</taxon>
    </lineage>
</organism>
<feature type="chain" id="PRO_5025647807" description="Xylanase inhibitor N-terminal domain-containing protein" evidence="4">
    <location>
        <begin position="27"/>
        <end position="371"/>
    </location>
</feature>
<dbReference type="GO" id="GO:0006508">
    <property type="term" value="P:proteolysis"/>
    <property type="evidence" value="ECO:0007669"/>
    <property type="project" value="UniProtKB-KW"/>
</dbReference>
<keyword evidence="7" id="KW-1185">Reference proteome</keyword>
<dbReference type="PANTHER" id="PTHR47967">
    <property type="entry name" value="OS07G0603500 PROTEIN-RELATED"/>
    <property type="match status" value="1"/>
</dbReference>
<evidence type="ECO:0000256" key="3">
    <source>
        <dbReference type="ARBA" id="ARBA00022801"/>
    </source>
</evidence>
<dbReference type="InterPro" id="IPR032861">
    <property type="entry name" value="TAXi_N"/>
</dbReference>
<keyword evidence="4" id="KW-0732">Signal</keyword>
<comment type="caution">
    <text evidence="6">The sequence shown here is derived from an EMBL/GenBank/DDBJ whole genome shotgun (WGS) entry which is preliminary data.</text>
</comment>
<evidence type="ECO:0000256" key="1">
    <source>
        <dbReference type="ARBA" id="ARBA00007447"/>
    </source>
</evidence>
<dbReference type="Proteomes" id="UP000436088">
    <property type="component" value="Unassembled WGS sequence"/>
</dbReference>
<reference evidence="6" key="1">
    <citation type="submission" date="2019-09" db="EMBL/GenBank/DDBJ databases">
        <title>Draft genome information of white flower Hibiscus syriacus.</title>
        <authorList>
            <person name="Kim Y.-M."/>
        </authorList>
    </citation>
    <scope>NUCLEOTIDE SEQUENCE [LARGE SCALE GENOMIC DNA]</scope>
    <source>
        <strain evidence="6">YM2019G1</strain>
    </source>
</reference>
<proteinExistence type="inferred from homology"/>
<gene>
    <name evidence="6" type="ORF">F3Y22_tig00013285pilonHSYRG00216</name>
</gene>
<keyword evidence="3" id="KW-0378">Hydrolase</keyword>
<name>A0A6A3C1M4_HIBSY</name>
<dbReference type="SUPFAM" id="SSF50630">
    <property type="entry name" value="Acid proteases"/>
    <property type="match status" value="1"/>
</dbReference>
<evidence type="ECO:0000256" key="4">
    <source>
        <dbReference type="SAM" id="SignalP"/>
    </source>
</evidence>
<dbReference type="GO" id="GO:0008233">
    <property type="term" value="F:peptidase activity"/>
    <property type="evidence" value="ECO:0007669"/>
    <property type="project" value="UniProtKB-KW"/>
</dbReference>
<comment type="similarity">
    <text evidence="1">Belongs to the peptidase A1 family.</text>
</comment>
<dbReference type="InterPro" id="IPR051708">
    <property type="entry name" value="Plant_Aspart_Prot_A1"/>
</dbReference>
<dbReference type="AlphaFoldDB" id="A0A6A3C1M4"/>
<sequence>MERTKSLIFLIWFMLLNGNLLFEVDASKSKAKAKANYKYKLIHRHSPELGHHPKSTLGRPINGRERIKQLVHSDYVRYRTFQRRLKRPGRETYEHMNPNHDLRSYMDPMQKKCSNCTLGKKKKKVRFYNPNESRTYRPIPCSSSYCSTELMPFNSLIDCPTPDSACRYDTQYVDGQRVWGTFGNDTITIKMRGSQKVKLENMTIGCSESLISQTFELDGLLGLGCIVQSFTGQAVKKSDKKFCYCLVDHLSPSNLSSYLVFGDGENQLPICKRRSCFSEHGIGAHIIMWDDLDTGTSLTALAAPAYDKVMEGLLPSIGKFKKLRRDWPGQTPGHCFNSTGFKETMVPRLAIHFADGASSSHGEKLCIDEQI</sequence>
<dbReference type="Pfam" id="PF14543">
    <property type="entry name" value="TAXi_N"/>
    <property type="match status" value="1"/>
</dbReference>
<dbReference type="InterPro" id="IPR021109">
    <property type="entry name" value="Peptidase_aspartic_dom_sf"/>
</dbReference>
<keyword evidence="2" id="KW-0645">Protease</keyword>
<evidence type="ECO:0000259" key="5">
    <source>
        <dbReference type="Pfam" id="PF14543"/>
    </source>
</evidence>
<dbReference type="Gene3D" id="2.40.70.10">
    <property type="entry name" value="Acid Proteases"/>
    <property type="match status" value="2"/>
</dbReference>
<evidence type="ECO:0000256" key="2">
    <source>
        <dbReference type="ARBA" id="ARBA00022670"/>
    </source>
</evidence>
<accession>A0A6A3C1M4</accession>
<dbReference type="PANTHER" id="PTHR47967:SF37">
    <property type="entry name" value="ASPARTIC PROTEINASE NEPENTHESIN-1-LIKE"/>
    <property type="match status" value="1"/>
</dbReference>
<dbReference type="EMBL" id="VEPZ02000548">
    <property type="protein sequence ID" value="KAE8723025.1"/>
    <property type="molecule type" value="Genomic_DNA"/>
</dbReference>
<feature type="domain" description="Xylanase inhibitor N-terminal" evidence="5">
    <location>
        <begin position="112"/>
        <end position="263"/>
    </location>
</feature>
<protein>
    <recommendedName>
        <fullName evidence="5">Xylanase inhibitor N-terminal domain-containing protein</fullName>
    </recommendedName>
</protein>
<evidence type="ECO:0000313" key="6">
    <source>
        <dbReference type="EMBL" id="KAE8723025.1"/>
    </source>
</evidence>
<feature type="signal peptide" evidence="4">
    <location>
        <begin position="1"/>
        <end position="26"/>
    </location>
</feature>